<proteinExistence type="predicted"/>
<dbReference type="Pfam" id="PF10604">
    <property type="entry name" value="Polyketide_cyc2"/>
    <property type="match status" value="1"/>
</dbReference>
<dbReference type="Gene3D" id="3.30.530.20">
    <property type="match status" value="1"/>
</dbReference>
<sequence>MRERDRSVRPRRTTKLRVVEDFAAPPERVFALVQSEAGFLDAMPPGVEVLQWPERFGRGEVLDLRWGAAGVFPVRWTAVIDAYEEGRSFSDLQVRGPFRYWRHTHTVEPHGSGTRHTDLVEISTGLGPAGDLAAAVGVRGAFGPRLERMHAALAGGRT</sequence>
<evidence type="ECO:0000313" key="2">
    <source>
        <dbReference type="Proteomes" id="UP000579647"/>
    </source>
</evidence>
<keyword evidence="2" id="KW-1185">Reference proteome</keyword>
<dbReference type="InterPro" id="IPR019587">
    <property type="entry name" value="Polyketide_cyclase/dehydratase"/>
</dbReference>
<dbReference type="Proteomes" id="UP000579647">
    <property type="component" value="Unassembled WGS sequence"/>
</dbReference>
<dbReference type="RefSeq" id="WP_184367002.1">
    <property type="nucleotide sequence ID" value="NZ_BAAAKM010000108.1"/>
</dbReference>
<organism evidence="1 2">
    <name type="scientific">Nocardiopsis metallicus</name>
    <dbReference type="NCBI Taxonomy" id="179819"/>
    <lineage>
        <taxon>Bacteria</taxon>
        <taxon>Bacillati</taxon>
        <taxon>Actinomycetota</taxon>
        <taxon>Actinomycetes</taxon>
        <taxon>Streptosporangiales</taxon>
        <taxon>Nocardiopsidaceae</taxon>
        <taxon>Nocardiopsis</taxon>
    </lineage>
</organism>
<reference evidence="1 2" key="1">
    <citation type="submission" date="2020-08" db="EMBL/GenBank/DDBJ databases">
        <title>Sequencing the genomes of 1000 actinobacteria strains.</title>
        <authorList>
            <person name="Klenk H.-P."/>
        </authorList>
    </citation>
    <scope>NUCLEOTIDE SEQUENCE [LARGE SCALE GENOMIC DNA]</scope>
    <source>
        <strain evidence="1 2">DSM 44598</strain>
    </source>
</reference>
<dbReference type="InterPro" id="IPR023393">
    <property type="entry name" value="START-like_dom_sf"/>
</dbReference>
<dbReference type="EMBL" id="JACHDO010000001">
    <property type="protein sequence ID" value="MBB5493904.1"/>
    <property type="molecule type" value="Genomic_DNA"/>
</dbReference>
<accession>A0A840WCN8</accession>
<dbReference type="AlphaFoldDB" id="A0A840WCN8"/>
<dbReference type="SUPFAM" id="SSF55961">
    <property type="entry name" value="Bet v1-like"/>
    <property type="match status" value="1"/>
</dbReference>
<gene>
    <name evidence="1" type="ORF">HNR07_005041</name>
</gene>
<comment type="caution">
    <text evidence="1">The sequence shown here is derived from an EMBL/GenBank/DDBJ whole genome shotgun (WGS) entry which is preliminary data.</text>
</comment>
<protein>
    <submittedName>
        <fullName evidence="1">Ligand-binding SRPBCC domain-containing protein</fullName>
    </submittedName>
</protein>
<evidence type="ECO:0000313" key="1">
    <source>
        <dbReference type="EMBL" id="MBB5493904.1"/>
    </source>
</evidence>
<name>A0A840WCN8_9ACTN</name>